<protein>
    <submittedName>
        <fullName evidence="2">Uncharacterized protein</fullName>
    </submittedName>
</protein>
<dbReference type="AlphaFoldDB" id="T1GRQ6"/>
<evidence type="ECO:0000256" key="1">
    <source>
        <dbReference type="SAM" id="MobiDB-lite"/>
    </source>
</evidence>
<accession>T1GRQ6</accession>
<feature type="compositionally biased region" description="Basic and acidic residues" evidence="1">
    <location>
        <begin position="61"/>
        <end position="70"/>
    </location>
</feature>
<name>T1GRQ6_MEGSC</name>
<dbReference type="Proteomes" id="UP000015102">
    <property type="component" value="Unassembled WGS sequence"/>
</dbReference>
<dbReference type="HOGENOM" id="CLU_2475306_0_0_1"/>
<dbReference type="EMBL" id="CAQQ02174764">
    <property type="status" value="NOT_ANNOTATED_CDS"/>
    <property type="molecule type" value="Genomic_DNA"/>
</dbReference>
<reference evidence="3" key="1">
    <citation type="submission" date="2013-02" db="EMBL/GenBank/DDBJ databases">
        <authorList>
            <person name="Hughes D."/>
        </authorList>
    </citation>
    <scope>NUCLEOTIDE SEQUENCE</scope>
    <source>
        <strain>Durham</strain>
        <strain evidence="3">NC isolate 2 -- Noor lab</strain>
    </source>
</reference>
<dbReference type="EnsemblMetazoa" id="MESCA006345-RA">
    <property type="protein sequence ID" value="MESCA006345-PA"/>
    <property type="gene ID" value="MESCA006345"/>
</dbReference>
<organism evidence="2 3">
    <name type="scientific">Megaselia scalaris</name>
    <name type="common">Humpbacked fly</name>
    <name type="synonym">Phora scalaris</name>
    <dbReference type="NCBI Taxonomy" id="36166"/>
    <lineage>
        <taxon>Eukaryota</taxon>
        <taxon>Metazoa</taxon>
        <taxon>Ecdysozoa</taxon>
        <taxon>Arthropoda</taxon>
        <taxon>Hexapoda</taxon>
        <taxon>Insecta</taxon>
        <taxon>Pterygota</taxon>
        <taxon>Neoptera</taxon>
        <taxon>Endopterygota</taxon>
        <taxon>Diptera</taxon>
        <taxon>Brachycera</taxon>
        <taxon>Muscomorpha</taxon>
        <taxon>Platypezoidea</taxon>
        <taxon>Phoridae</taxon>
        <taxon>Megaseliini</taxon>
        <taxon>Megaselia</taxon>
    </lineage>
</organism>
<evidence type="ECO:0000313" key="2">
    <source>
        <dbReference type="EnsemblMetazoa" id="MESCA006345-PA"/>
    </source>
</evidence>
<dbReference type="STRING" id="36166.T1GRQ6"/>
<proteinExistence type="predicted"/>
<keyword evidence="3" id="KW-1185">Reference proteome</keyword>
<evidence type="ECO:0000313" key="3">
    <source>
        <dbReference type="Proteomes" id="UP000015102"/>
    </source>
</evidence>
<sequence>MTPEQPNKAGLFPRSVSKYRYTGPTMVESRNNTLSRDPPRFDRTLSGRGLPTRSMDGTVQAEKKKNDPKRQSLPPDSIADPIRSKNDK</sequence>
<reference evidence="2" key="2">
    <citation type="submission" date="2015-06" db="UniProtKB">
        <authorList>
            <consortium name="EnsemblMetazoa"/>
        </authorList>
    </citation>
    <scope>IDENTIFICATION</scope>
</reference>
<dbReference type="EMBL" id="CAQQ02174763">
    <property type="status" value="NOT_ANNOTATED_CDS"/>
    <property type="molecule type" value="Genomic_DNA"/>
</dbReference>
<feature type="region of interest" description="Disordered" evidence="1">
    <location>
        <begin position="1"/>
        <end position="88"/>
    </location>
</feature>